<protein>
    <submittedName>
        <fullName evidence="2">Uncharacterized protein</fullName>
    </submittedName>
</protein>
<evidence type="ECO:0000313" key="2">
    <source>
        <dbReference type="EMBL" id="KRN58844.1"/>
    </source>
</evidence>
<gene>
    <name evidence="2" type="ORF">IV45_GL000471</name>
</gene>
<comment type="caution">
    <text evidence="2">The sequence shown here is derived from an EMBL/GenBank/DDBJ whole genome shotgun (WGS) entry which is preliminary data.</text>
</comment>
<evidence type="ECO:0000256" key="1">
    <source>
        <dbReference type="SAM" id="MobiDB-lite"/>
    </source>
</evidence>
<feature type="compositionally biased region" description="Low complexity" evidence="1">
    <location>
        <begin position="1"/>
        <end position="23"/>
    </location>
</feature>
<organism evidence="2 3">
    <name type="scientific">Limosilactobacillus secaliphilus</name>
    <dbReference type="NCBI Taxonomy" id="396268"/>
    <lineage>
        <taxon>Bacteria</taxon>
        <taxon>Bacillati</taxon>
        <taxon>Bacillota</taxon>
        <taxon>Bacilli</taxon>
        <taxon>Lactobacillales</taxon>
        <taxon>Lactobacillaceae</taxon>
        <taxon>Limosilactobacillus</taxon>
    </lineage>
</organism>
<sequence>MQNKVNKQSSSNNNSQASNKPSQPRLSDEDYAMMAFLKLETSDETPDEAVNNLRTSKDNMHWYPHGNRYTINFGAHSTMMTVNDQTVDVTYDDVEGDHMGQGNGHKTFSKQELSQEFSKYKDIIDQVLHG</sequence>
<reference evidence="2 3" key="1">
    <citation type="journal article" date="2015" name="Genome Announc.">
        <title>Expanding the biotechnology potential of lactobacilli through comparative genomics of 213 strains and associated genera.</title>
        <authorList>
            <person name="Sun Z."/>
            <person name="Harris H.M."/>
            <person name="McCann A."/>
            <person name="Guo C."/>
            <person name="Argimon S."/>
            <person name="Zhang W."/>
            <person name="Yang X."/>
            <person name="Jeffery I.B."/>
            <person name="Cooney J.C."/>
            <person name="Kagawa T.F."/>
            <person name="Liu W."/>
            <person name="Song Y."/>
            <person name="Salvetti E."/>
            <person name="Wrobel A."/>
            <person name="Rasinkangas P."/>
            <person name="Parkhill J."/>
            <person name="Rea M.C."/>
            <person name="O'Sullivan O."/>
            <person name="Ritari J."/>
            <person name="Douillard F.P."/>
            <person name="Paul Ross R."/>
            <person name="Yang R."/>
            <person name="Briner A.E."/>
            <person name="Felis G.E."/>
            <person name="de Vos W.M."/>
            <person name="Barrangou R."/>
            <person name="Klaenhammer T.R."/>
            <person name="Caufield P.W."/>
            <person name="Cui Y."/>
            <person name="Zhang H."/>
            <person name="O'Toole P.W."/>
        </authorList>
    </citation>
    <scope>NUCLEOTIDE SEQUENCE [LARGE SCALE GENOMIC DNA]</scope>
    <source>
        <strain evidence="2 3">DSM 17896</strain>
    </source>
</reference>
<dbReference type="Proteomes" id="UP000050934">
    <property type="component" value="Unassembled WGS sequence"/>
</dbReference>
<name>A0A0R2I8Z3_9LACO</name>
<keyword evidence="3" id="KW-1185">Reference proteome</keyword>
<dbReference type="EMBL" id="JQBW01000009">
    <property type="protein sequence ID" value="KRN58844.1"/>
    <property type="molecule type" value="Genomic_DNA"/>
</dbReference>
<dbReference type="PATRIC" id="fig|396268.3.peg.478"/>
<feature type="region of interest" description="Disordered" evidence="1">
    <location>
        <begin position="1"/>
        <end position="30"/>
    </location>
</feature>
<dbReference type="AlphaFoldDB" id="A0A0R2I8Z3"/>
<dbReference type="OrthoDB" id="10001863at2"/>
<evidence type="ECO:0000313" key="3">
    <source>
        <dbReference type="Proteomes" id="UP000050934"/>
    </source>
</evidence>
<dbReference type="RefSeq" id="WP_157051208.1">
    <property type="nucleotide sequence ID" value="NZ_JQBW01000009.1"/>
</dbReference>
<proteinExistence type="predicted"/>
<dbReference type="STRING" id="396268.IV45_GL000471"/>
<accession>A0A0R2I8Z3</accession>